<dbReference type="Pfam" id="PF02361">
    <property type="entry name" value="CbiQ"/>
    <property type="match status" value="1"/>
</dbReference>
<dbReference type="PANTHER" id="PTHR34857">
    <property type="entry name" value="SLL0384 PROTEIN"/>
    <property type="match status" value="1"/>
</dbReference>
<keyword evidence="2" id="KW-1003">Cell membrane</keyword>
<protein>
    <submittedName>
        <fullName evidence="7">Putative Cobalt transport protein</fullName>
    </submittedName>
</protein>
<dbReference type="CDD" id="cd16914">
    <property type="entry name" value="EcfT"/>
    <property type="match status" value="1"/>
</dbReference>
<evidence type="ECO:0000256" key="1">
    <source>
        <dbReference type="ARBA" id="ARBA00004141"/>
    </source>
</evidence>
<gene>
    <name evidence="7" type="ORF">SPIRO4BDMA_40683</name>
</gene>
<organism evidence="7">
    <name type="scientific">uncultured spirochete</name>
    <dbReference type="NCBI Taxonomy" id="156406"/>
    <lineage>
        <taxon>Bacteria</taxon>
        <taxon>Pseudomonadati</taxon>
        <taxon>Spirochaetota</taxon>
        <taxon>Spirochaetia</taxon>
        <taxon>Spirochaetales</taxon>
        <taxon>environmental samples</taxon>
    </lineage>
</organism>
<reference evidence="7" key="1">
    <citation type="submission" date="2017-02" db="EMBL/GenBank/DDBJ databases">
        <authorList>
            <person name="Regsiter A."/>
            <person name="William W."/>
        </authorList>
    </citation>
    <scope>NUCLEOTIDE SEQUENCE</scope>
    <source>
        <strain evidence="7">BdmA 4</strain>
    </source>
</reference>
<dbReference type="EMBL" id="FWDO01000004">
    <property type="protein sequence ID" value="SLM18111.1"/>
    <property type="molecule type" value="Genomic_DNA"/>
</dbReference>
<evidence type="ECO:0000256" key="6">
    <source>
        <dbReference type="SAM" id="Phobius"/>
    </source>
</evidence>
<evidence type="ECO:0000256" key="3">
    <source>
        <dbReference type="ARBA" id="ARBA00022692"/>
    </source>
</evidence>
<comment type="subcellular location">
    <subcellularLocation>
        <location evidence="1">Membrane</location>
        <topology evidence="1">Multi-pass membrane protein</topology>
    </subcellularLocation>
</comment>
<keyword evidence="5 6" id="KW-0472">Membrane</keyword>
<proteinExistence type="predicted"/>
<accession>A0A3P3XP91</accession>
<dbReference type="PANTHER" id="PTHR34857:SF2">
    <property type="entry name" value="SLL0384 PROTEIN"/>
    <property type="match status" value="1"/>
</dbReference>
<sequence>MRVNTMKNAKRLRDFSPLGKFILMLAVIACTYLTDRLILIAGLIVLQGIVAWTSGAGRVYRTTLLALAVGAITLTLFQIFSISEGATVFTLIPPLGFGRVTDKGLQMSLLMSLRMVSSVGVISLVVALTPSTQIVSLVSGTFRLSPAYTCVLITALRFIPTFGERMGKVLEAEACRGYRADTANPFRKIGMILRLSLPLLVTCVRDVDSLALSLEARGFSPDSRTRPVTIKPDAFELAVLGCALVAMGVVVMLGRI</sequence>
<evidence type="ECO:0000256" key="5">
    <source>
        <dbReference type="ARBA" id="ARBA00023136"/>
    </source>
</evidence>
<dbReference type="InterPro" id="IPR003339">
    <property type="entry name" value="ABC/ECF_trnsptr_transmembrane"/>
</dbReference>
<dbReference type="InterPro" id="IPR051611">
    <property type="entry name" value="ECF_transporter_component"/>
</dbReference>
<evidence type="ECO:0000256" key="2">
    <source>
        <dbReference type="ARBA" id="ARBA00022475"/>
    </source>
</evidence>
<evidence type="ECO:0000256" key="4">
    <source>
        <dbReference type="ARBA" id="ARBA00022989"/>
    </source>
</evidence>
<dbReference type="AlphaFoldDB" id="A0A3P3XP91"/>
<evidence type="ECO:0000313" key="7">
    <source>
        <dbReference type="EMBL" id="SLM18111.1"/>
    </source>
</evidence>
<name>A0A3P3XP91_9SPIR</name>
<keyword evidence="4 6" id="KW-1133">Transmembrane helix</keyword>
<feature type="transmembrane region" description="Helical" evidence="6">
    <location>
        <begin position="21"/>
        <end position="52"/>
    </location>
</feature>
<feature type="transmembrane region" description="Helical" evidence="6">
    <location>
        <begin position="109"/>
        <end position="128"/>
    </location>
</feature>
<feature type="transmembrane region" description="Helical" evidence="6">
    <location>
        <begin position="64"/>
        <end position="97"/>
    </location>
</feature>
<keyword evidence="3 6" id="KW-0812">Transmembrane</keyword>
<dbReference type="GO" id="GO:0005886">
    <property type="term" value="C:plasma membrane"/>
    <property type="evidence" value="ECO:0007669"/>
    <property type="project" value="UniProtKB-ARBA"/>
</dbReference>
<feature type="transmembrane region" description="Helical" evidence="6">
    <location>
        <begin position="234"/>
        <end position="254"/>
    </location>
</feature>